<dbReference type="AlphaFoldDB" id="A0A8C3JSU2"/>
<dbReference type="Proteomes" id="UP000694419">
    <property type="component" value="Unplaced"/>
</dbReference>
<reference evidence="2" key="2">
    <citation type="submission" date="2025-09" db="UniProtKB">
        <authorList>
            <consortium name="Ensembl"/>
        </authorList>
    </citation>
    <scope>IDENTIFICATION</scope>
</reference>
<feature type="compositionally biased region" description="Low complexity" evidence="1">
    <location>
        <begin position="213"/>
        <end position="223"/>
    </location>
</feature>
<evidence type="ECO:0000313" key="3">
    <source>
        <dbReference type="Proteomes" id="UP000694419"/>
    </source>
</evidence>
<protein>
    <submittedName>
        <fullName evidence="2">Uncharacterized protein</fullName>
    </submittedName>
</protein>
<name>A0A8C3JSU2_9CHAR</name>
<reference evidence="2" key="1">
    <citation type="submission" date="2025-08" db="UniProtKB">
        <authorList>
            <consortium name="Ensembl"/>
        </authorList>
    </citation>
    <scope>IDENTIFICATION</scope>
</reference>
<feature type="compositionally biased region" description="Pro residues" evidence="1">
    <location>
        <begin position="39"/>
        <end position="51"/>
    </location>
</feature>
<feature type="region of interest" description="Disordered" evidence="1">
    <location>
        <begin position="1"/>
        <end position="76"/>
    </location>
</feature>
<feature type="compositionally biased region" description="Polar residues" evidence="1">
    <location>
        <begin position="275"/>
        <end position="284"/>
    </location>
</feature>
<feature type="compositionally biased region" description="Pro residues" evidence="1">
    <location>
        <begin position="60"/>
        <end position="70"/>
    </location>
</feature>
<evidence type="ECO:0000256" key="1">
    <source>
        <dbReference type="SAM" id="MobiDB-lite"/>
    </source>
</evidence>
<evidence type="ECO:0000313" key="2">
    <source>
        <dbReference type="Ensembl" id="ENSCPGP00000011932.1"/>
    </source>
</evidence>
<keyword evidence="3" id="KW-1185">Reference proteome</keyword>
<feature type="compositionally biased region" description="Gly residues" evidence="1">
    <location>
        <begin position="19"/>
        <end position="29"/>
    </location>
</feature>
<dbReference type="Ensembl" id="ENSCPGT00000013089.1">
    <property type="protein sequence ID" value="ENSCPGP00000011932.1"/>
    <property type="gene ID" value="ENSCPGG00000008499.1"/>
</dbReference>
<feature type="compositionally biased region" description="Basic and acidic residues" evidence="1">
    <location>
        <begin position="299"/>
        <end position="310"/>
    </location>
</feature>
<proteinExistence type="predicted"/>
<sequence>MGGRRRLAGRKAESCGTLASGGGLGGRTQGHGHTRGAPSPTPEVPVLPPPRASFGSPRVGSPPPPPPPNSEPLQPGERGAVVAGAVVVGHLRRGQRTLGEEGGETPRQLPAGLLAAAAAAPPGDRLPAAGVERAHPLGGRLFGGAAGPGGAPGRLGRLICFCRYFRWFTFRLDFTGLSSASLMLLEAESMKLSRSLVASLKSPASPPPPPPSAGLRRAGGRTAAGKRRRAGEEEGSGAGLAPALPASPPGNRGPGRAGCTHPPGWGHRQRRRGGTSITPGTGTHTPRDGYTHPSGQVHTPRDGYTHPRTG</sequence>
<accession>A0A8C3JSU2</accession>
<organism evidence="2 3">
    <name type="scientific">Calidris pygmaea</name>
    <name type="common">Spoon-billed sandpiper</name>
    <dbReference type="NCBI Taxonomy" id="425635"/>
    <lineage>
        <taxon>Eukaryota</taxon>
        <taxon>Metazoa</taxon>
        <taxon>Chordata</taxon>
        <taxon>Craniata</taxon>
        <taxon>Vertebrata</taxon>
        <taxon>Euteleostomi</taxon>
        <taxon>Archelosauria</taxon>
        <taxon>Archosauria</taxon>
        <taxon>Dinosauria</taxon>
        <taxon>Saurischia</taxon>
        <taxon>Theropoda</taxon>
        <taxon>Coelurosauria</taxon>
        <taxon>Aves</taxon>
        <taxon>Neognathae</taxon>
        <taxon>Neoaves</taxon>
        <taxon>Charadriiformes</taxon>
        <taxon>Scolopacidae</taxon>
        <taxon>Calidris</taxon>
    </lineage>
</organism>
<feature type="region of interest" description="Disordered" evidence="1">
    <location>
        <begin position="199"/>
        <end position="310"/>
    </location>
</feature>